<protein>
    <submittedName>
        <fullName evidence="2">Uncharacterized protein</fullName>
    </submittedName>
</protein>
<evidence type="ECO:0000313" key="3">
    <source>
        <dbReference type="Proteomes" id="UP000825799"/>
    </source>
</evidence>
<feature type="region of interest" description="Disordered" evidence="1">
    <location>
        <begin position="14"/>
        <end position="45"/>
    </location>
</feature>
<accession>A0ABX8WCB5</accession>
<proteinExistence type="predicted"/>
<dbReference type="RefSeq" id="WP_220305011.1">
    <property type="nucleotide sequence ID" value="NZ_CP080590.1"/>
</dbReference>
<organism evidence="2 3">
    <name type="scientific">Devosia salina</name>
    <dbReference type="NCBI Taxonomy" id="2860336"/>
    <lineage>
        <taxon>Bacteria</taxon>
        <taxon>Pseudomonadati</taxon>
        <taxon>Pseudomonadota</taxon>
        <taxon>Alphaproteobacteria</taxon>
        <taxon>Hyphomicrobiales</taxon>
        <taxon>Devosiaceae</taxon>
        <taxon>Devosia</taxon>
    </lineage>
</organism>
<keyword evidence="3" id="KW-1185">Reference proteome</keyword>
<gene>
    <name evidence="2" type="ORF">K1X15_18335</name>
</gene>
<dbReference type="Proteomes" id="UP000825799">
    <property type="component" value="Chromosome"/>
</dbReference>
<evidence type="ECO:0000256" key="1">
    <source>
        <dbReference type="SAM" id="MobiDB-lite"/>
    </source>
</evidence>
<sequence>MLDLVSEVPFPSLAKGKLSTNQGADKADKCKNPRGLTGLMRQRTSTGNSVAQGAISMLFGVM</sequence>
<evidence type="ECO:0000313" key="2">
    <source>
        <dbReference type="EMBL" id="QYO76523.1"/>
    </source>
</evidence>
<name>A0ABX8WCB5_9HYPH</name>
<dbReference type="EMBL" id="CP080590">
    <property type="protein sequence ID" value="QYO76523.1"/>
    <property type="molecule type" value="Genomic_DNA"/>
</dbReference>
<reference evidence="2 3" key="1">
    <citation type="submission" date="2021-08" db="EMBL/GenBank/DDBJ databases">
        <title>Devosia salina sp. nov., isolated from the South China Sea sediment.</title>
        <authorList>
            <person name="Zhou Z."/>
        </authorList>
    </citation>
    <scope>NUCLEOTIDE SEQUENCE [LARGE SCALE GENOMIC DNA]</scope>
    <source>
        <strain evidence="2 3">SCS-3</strain>
    </source>
</reference>